<dbReference type="InterPro" id="IPR007016">
    <property type="entry name" value="O-antigen_ligase-rel_domated"/>
</dbReference>
<dbReference type="AlphaFoldDB" id="A0A6J4RWY6"/>
<feature type="transmembrane region" description="Helical" evidence="6">
    <location>
        <begin position="301"/>
        <end position="325"/>
    </location>
</feature>
<organism evidence="8">
    <name type="scientific">uncultured Solirubrobacteraceae bacterium</name>
    <dbReference type="NCBI Taxonomy" id="1162706"/>
    <lineage>
        <taxon>Bacteria</taxon>
        <taxon>Bacillati</taxon>
        <taxon>Actinomycetota</taxon>
        <taxon>Thermoleophilia</taxon>
        <taxon>Solirubrobacterales</taxon>
        <taxon>Solirubrobacteraceae</taxon>
        <taxon>environmental samples</taxon>
    </lineage>
</organism>
<dbReference type="GO" id="GO:0016020">
    <property type="term" value="C:membrane"/>
    <property type="evidence" value="ECO:0007669"/>
    <property type="project" value="UniProtKB-SubCell"/>
</dbReference>
<name>A0A6J4RWY6_9ACTN</name>
<feature type="non-terminal residue" evidence="8">
    <location>
        <position position="729"/>
    </location>
</feature>
<feature type="transmembrane region" description="Helical" evidence="6">
    <location>
        <begin position="263"/>
        <end position="281"/>
    </location>
</feature>
<feature type="transmembrane region" description="Helical" evidence="6">
    <location>
        <begin position="543"/>
        <end position="565"/>
    </location>
</feature>
<dbReference type="Pfam" id="PF04932">
    <property type="entry name" value="Wzy_C"/>
    <property type="match status" value="1"/>
</dbReference>
<keyword evidence="2 6" id="KW-0812">Transmembrane</keyword>
<feature type="transmembrane region" description="Helical" evidence="6">
    <location>
        <begin position="450"/>
        <end position="469"/>
    </location>
</feature>
<feature type="domain" description="O-antigen ligase-related" evidence="7">
    <location>
        <begin position="305"/>
        <end position="457"/>
    </location>
</feature>
<evidence type="ECO:0000259" key="7">
    <source>
        <dbReference type="Pfam" id="PF04932"/>
    </source>
</evidence>
<feature type="transmembrane region" description="Helical" evidence="6">
    <location>
        <begin position="217"/>
        <end position="233"/>
    </location>
</feature>
<proteinExistence type="predicted"/>
<feature type="transmembrane region" description="Helical" evidence="6">
    <location>
        <begin position="190"/>
        <end position="210"/>
    </location>
</feature>
<dbReference type="PANTHER" id="PTHR37422:SF13">
    <property type="entry name" value="LIPOPOLYSACCHARIDE BIOSYNTHESIS PROTEIN PA4999-RELATED"/>
    <property type="match status" value="1"/>
</dbReference>
<evidence type="ECO:0000313" key="8">
    <source>
        <dbReference type="EMBL" id="CAA9477890.1"/>
    </source>
</evidence>
<feature type="transmembrane region" description="Helical" evidence="6">
    <location>
        <begin position="86"/>
        <end position="108"/>
    </location>
</feature>
<dbReference type="PANTHER" id="PTHR37422">
    <property type="entry name" value="TEICHURONIC ACID BIOSYNTHESIS PROTEIN TUAE"/>
    <property type="match status" value="1"/>
</dbReference>
<gene>
    <name evidence="8" type="ORF">AVDCRST_MAG67-654</name>
</gene>
<feature type="transmembrane region" description="Helical" evidence="6">
    <location>
        <begin position="481"/>
        <end position="500"/>
    </location>
</feature>
<dbReference type="SUPFAM" id="SSF48452">
    <property type="entry name" value="TPR-like"/>
    <property type="match status" value="1"/>
</dbReference>
<comment type="subcellular location">
    <subcellularLocation>
        <location evidence="1">Membrane</location>
        <topology evidence="1">Multi-pass membrane protein</topology>
    </subcellularLocation>
</comment>
<dbReference type="InterPro" id="IPR011990">
    <property type="entry name" value="TPR-like_helical_dom_sf"/>
</dbReference>
<keyword evidence="4 6" id="KW-0472">Membrane</keyword>
<protein>
    <recommendedName>
        <fullName evidence="7">O-antigen ligase-related domain-containing protein</fullName>
    </recommendedName>
</protein>
<feature type="transmembrane region" description="Helical" evidence="6">
    <location>
        <begin position="57"/>
        <end position="74"/>
    </location>
</feature>
<feature type="transmembrane region" description="Helical" evidence="6">
    <location>
        <begin position="337"/>
        <end position="358"/>
    </location>
</feature>
<evidence type="ECO:0000256" key="6">
    <source>
        <dbReference type="SAM" id="Phobius"/>
    </source>
</evidence>
<feature type="transmembrane region" description="Helical" evidence="6">
    <location>
        <begin position="239"/>
        <end position="256"/>
    </location>
</feature>
<sequence length="729" mass="76241">MAVTTPASPRVATRVGVRPALIRTPRSGAALLAALVAVCAYAVFAHGAVGLPEEPRLQIGVALVAVGAAVGLLLTRTLSLRAPVEAWVAVGLLAGFAIWCGISLLWSVAPERTWAHVNRAIAYALVVVLAIALASSVPRALSRLAYGWLGVALVCALYAVGGKIIPGVEILGIDFNHAALASRLRAPLEYWNALGLVMVLAIPIALRVTTDTTRHDVVRLAALAAFFVLFVCLCMTYSRGGLLACFTAIVVVTVLGGQRLRGLAVVGATIVISIPVLGLAFNRPALKGINVPLDERVPDGILLGLVMAGCLIALLIAGWGMLALEQRTPWDEERTQLVWRGLAALAAILAVFTLGAILTAPDGPGGWADRAWEKFSQTSRDEVSDPSRLVSSNSGNRWVWWKEAAGAWSDRPVQGWGAGSFPVTHRMYREVELNVTQPHNMPLQFLAETGIVGTLLVSGAIGFLLFCALDRLRAMPRGRERDLGAGLFAGAIAWLVHGLVDWDWDIPGVTIPVLLFLGVLAATPWEPRRGVAVLHSATGPRAFALALACVFAGLVILSSGLPMLADQKANAAQAVSTEAGRSELQDAAANADLAARLDPTAVRPLLAAAALAEGRGRLLEAQGYLVDAAERQPYSSAVWFRLLELALKTADRRGANAAARRLLELDPIGSGSRALAARLAIFDVPAAGSPTATGTPLSPRYDASQAAIPAPLGGPAAGTPPAGAAGSPP</sequence>
<feature type="region of interest" description="Disordered" evidence="5">
    <location>
        <begin position="691"/>
        <end position="729"/>
    </location>
</feature>
<evidence type="ECO:0000256" key="4">
    <source>
        <dbReference type="ARBA" id="ARBA00023136"/>
    </source>
</evidence>
<feature type="transmembrane region" description="Helical" evidence="6">
    <location>
        <begin position="120"/>
        <end position="137"/>
    </location>
</feature>
<evidence type="ECO:0000256" key="2">
    <source>
        <dbReference type="ARBA" id="ARBA00022692"/>
    </source>
</evidence>
<dbReference type="InterPro" id="IPR051533">
    <property type="entry name" value="WaaL-like"/>
</dbReference>
<feature type="transmembrane region" description="Helical" evidence="6">
    <location>
        <begin position="28"/>
        <end position="51"/>
    </location>
</feature>
<feature type="compositionally biased region" description="Low complexity" evidence="5">
    <location>
        <begin position="706"/>
        <end position="729"/>
    </location>
</feature>
<reference evidence="8" key="1">
    <citation type="submission" date="2020-02" db="EMBL/GenBank/DDBJ databases">
        <authorList>
            <person name="Meier V. D."/>
        </authorList>
    </citation>
    <scope>NUCLEOTIDE SEQUENCE</scope>
    <source>
        <strain evidence="8">AVDCRST_MAG67</strain>
    </source>
</reference>
<feature type="transmembrane region" description="Helical" evidence="6">
    <location>
        <begin position="144"/>
        <end position="165"/>
    </location>
</feature>
<keyword evidence="3 6" id="KW-1133">Transmembrane helix</keyword>
<evidence type="ECO:0000256" key="1">
    <source>
        <dbReference type="ARBA" id="ARBA00004141"/>
    </source>
</evidence>
<accession>A0A6J4RWY6</accession>
<dbReference type="EMBL" id="CADCVQ010000031">
    <property type="protein sequence ID" value="CAA9477890.1"/>
    <property type="molecule type" value="Genomic_DNA"/>
</dbReference>
<evidence type="ECO:0000256" key="5">
    <source>
        <dbReference type="SAM" id="MobiDB-lite"/>
    </source>
</evidence>
<evidence type="ECO:0000256" key="3">
    <source>
        <dbReference type="ARBA" id="ARBA00022989"/>
    </source>
</evidence>
<feature type="transmembrane region" description="Helical" evidence="6">
    <location>
        <begin position="506"/>
        <end position="523"/>
    </location>
</feature>